<keyword evidence="3" id="KW-0482">Metalloprotease</keyword>
<sequence length="385" mass="42036">MSEAPNQHTSSEALPPRSVVDTDADAVDTIPITVSLGAKSTTFNLTAAGTLDDLTLACEDFFDTPDDSPSFNWSTHKFIAPPPTGLIKAGENGTSPLAPMAGKKLRLLAAKLSEIDSLRAAEQYAARRRERRSRVVPSAARPHRTTARRPGDDIYTFLSIRPLPYLPRPERSQALLERVANDRGIRESMRRRKFTVGLLTEMDPAAHTDMSHDGGVGRTLGLNRNKGEVIELRLRTDAGDGYRDYKTIRKTLCHELAHNVHGPHDRNFWDLCHAIEREVEAEDWISKGGRTVGDGPGFDETADDEDYAPDHGGWTGGEFVLGGASGASGAGPAGAAQVSLSRREILAKAAEERMRRMNQEGRDGENGVFSTMRLKKGYATHEVVG</sequence>
<accession>G4MRH2</accession>
<feature type="compositionally biased region" description="Polar residues" evidence="1">
    <location>
        <begin position="1"/>
        <end position="12"/>
    </location>
</feature>
<dbReference type="Pfam" id="PF08325">
    <property type="entry name" value="WLM"/>
    <property type="match status" value="1"/>
</dbReference>
<evidence type="ECO:0000313" key="3">
    <source>
        <dbReference type="EMBL" id="EHA56599.1"/>
    </source>
</evidence>
<dbReference type="GO" id="GO:0008237">
    <property type="term" value="F:metallopeptidase activity"/>
    <property type="evidence" value="ECO:0007669"/>
    <property type="project" value="UniProtKB-KW"/>
</dbReference>
<dbReference type="HOGENOM" id="CLU_056790_0_0_1"/>
<protein>
    <submittedName>
        <fullName evidence="3">Ubiquitin/metalloprotease fusion protein</fullName>
    </submittedName>
</protein>
<organism evidence="3 4">
    <name type="scientific">Pyricularia oryzae (strain 70-15 / ATCC MYA-4617 / FGSC 8958)</name>
    <name type="common">Rice blast fungus</name>
    <name type="synonym">Magnaporthe oryzae</name>
    <dbReference type="NCBI Taxonomy" id="242507"/>
    <lineage>
        <taxon>Eukaryota</taxon>
        <taxon>Fungi</taxon>
        <taxon>Dikarya</taxon>
        <taxon>Ascomycota</taxon>
        <taxon>Pezizomycotina</taxon>
        <taxon>Sordariomycetes</taxon>
        <taxon>Sordariomycetidae</taxon>
        <taxon>Magnaporthales</taxon>
        <taxon>Pyriculariaceae</taxon>
        <taxon>Pyricularia</taxon>
    </lineage>
</organism>
<dbReference type="GO" id="GO:0006508">
    <property type="term" value="P:proteolysis"/>
    <property type="evidence" value="ECO:0007669"/>
    <property type="project" value="UniProtKB-KW"/>
</dbReference>
<reference key="2">
    <citation type="submission" date="2011-05" db="EMBL/GenBank/DDBJ databases">
        <title>The Genome Sequence of Magnaporthe oryzae 70-15.</title>
        <authorList>
            <consortium name="The Broad Institute Genome Sequencing Platform"/>
            <person name="Ma L.-J."/>
            <person name="Dead R."/>
            <person name="Young S.K."/>
            <person name="Zeng Q."/>
            <person name="Gargeya S."/>
            <person name="Fitzgerald M."/>
            <person name="Haas B."/>
            <person name="Abouelleil A."/>
            <person name="Alvarado L."/>
            <person name="Arachchi H.M."/>
            <person name="Berlin A."/>
            <person name="Brown A."/>
            <person name="Chapman S.B."/>
            <person name="Chen Z."/>
            <person name="Dunbar C."/>
            <person name="Freedman E."/>
            <person name="Gearin G."/>
            <person name="Gellesch M."/>
            <person name="Goldberg J."/>
            <person name="Griggs A."/>
            <person name="Gujja S."/>
            <person name="Heiman D."/>
            <person name="Howarth C."/>
            <person name="Larson L."/>
            <person name="Lui A."/>
            <person name="MacDonald P.J.P."/>
            <person name="Mehta T."/>
            <person name="Montmayeur A."/>
            <person name="Murphy C."/>
            <person name="Neiman D."/>
            <person name="Pearson M."/>
            <person name="Priest M."/>
            <person name="Roberts A."/>
            <person name="Saif S."/>
            <person name="Shea T."/>
            <person name="Shenoy N."/>
            <person name="Sisk P."/>
            <person name="Stolte C."/>
            <person name="Sykes S."/>
            <person name="Yandava C."/>
            <person name="Wortman J."/>
            <person name="Nusbaum C."/>
            <person name="Birren B."/>
        </authorList>
    </citation>
    <scope>NUCLEOTIDE SEQUENCE</scope>
    <source>
        <strain>70-15</strain>
    </source>
</reference>
<dbReference type="GeneID" id="2681521"/>
<dbReference type="InParanoid" id="G4MRH2"/>
<gene>
    <name evidence="3" type="ORF">MGG_02424</name>
</gene>
<dbReference type="InterPro" id="IPR013536">
    <property type="entry name" value="WLM_dom"/>
</dbReference>
<dbReference type="VEuPathDB" id="FungiDB:MGG_02424"/>
<name>G4MRH2_PYRO7</name>
<dbReference type="SMR" id="G4MRH2"/>
<feature type="region of interest" description="Disordered" evidence="1">
    <location>
        <begin position="287"/>
        <end position="315"/>
    </location>
</feature>
<reference evidence="3 4" key="1">
    <citation type="journal article" date="2005" name="Nature">
        <title>The genome sequence of the rice blast fungus Magnaporthe grisea.</title>
        <authorList>
            <person name="Dean R.A."/>
            <person name="Talbot N.J."/>
            <person name="Ebbole D.J."/>
            <person name="Farman M.L."/>
            <person name="Mitchell T.K."/>
            <person name="Orbach M.J."/>
            <person name="Thon M."/>
            <person name="Kulkarni R."/>
            <person name="Xu J.R."/>
            <person name="Pan H."/>
            <person name="Read N.D."/>
            <person name="Lee Y.H."/>
            <person name="Carbone I."/>
            <person name="Brown D."/>
            <person name="Oh Y.Y."/>
            <person name="Donofrio N."/>
            <person name="Jeong J.S."/>
            <person name="Soanes D.M."/>
            <person name="Djonovic S."/>
            <person name="Kolomiets E."/>
            <person name="Rehmeyer C."/>
            <person name="Li W."/>
            <person name="Harding M."/>
            <person name="Kim S."/>
            <person name="Lebrun M.H."/>
            <person name="Bohnert H."/>
            <person name="Coughlan S."/>
            <person name="Butler J."/>
            <person name="Calvo S."/>
            <person name="Ma L.J."/>
            <person name="Nicol R."/>
            <person name="Purcell S."/>
            <person name="Nusbaum C."/>
            <person name="Galagan J.E."/>
            <person name="Birren B.W."/>
        </authorList>
    </citation>
    <scope>NUCLEOTIDE SEQUENCE [LARGE SCALE GENOMIC DNA]</scope>
    <source>
        <strain evidence="4">70-15 / ATCC MYA-4617 / FGSC 8958</strain>
    </source>
</reference>
<dbReference type="AlphaFoldDB" id="G4MRH2"/>
<feature type="region of interest" description="Disordered" evidence="1">
    <location>
        <begin position="1"/>
        <end position="20"/>
    </location>
</feature>
<dbReference type="EMBL" id="CM001231">
    <property type="protein sequence ID" value="EHA56599.1"/>
    <property type="molecule type" value="Genomic_DNA"/>
</dbReference>
<dbReference type="GO" id="GO:0070628">
    <property type="term" value="F:proteasome binding"/>
    <property type="evidence" value="ECO:0007669"/>
    <property type="project" value="TreeGrafter"/>
</dbReference>
<dbReference type="Proteomes" id="UP000009058">
    <property type="component" value="Chromosome 1"/>
</dbReference>
<dbReference type="eggNOG" id="KOG4842">
    <property type="taxonomic scope" value="Eukaryota"/>
</dbReference>
<dbReference type="MEROPS" id="M80.A04"/>
<dbReference type="OMA" id="QRRMAYK"/>
<dbReference type="KEGG" id="mgr:MGG_02424"/>
<proteinExistence type="predicted"/>
<dbReference type="STRING" id="242507.G4MRH2"/>
<feature type="domain" description="WLM" evidence="2">
    <location>
        <begin position="148"/>
        <end position="355"/>
    </location>
</feature>
<evidence type="ECO:0000256" key="1">
    <source>
        <dbReference type="SAM" id="MobiDB-lite"/>
    </source>
</evidence>
<dbReference type="OrthoDB" id="49605at2759"/>
<dbReference type="PROSITE" id="PS51397">
    <property type="entry name" value="WLM"/>
    <property type="match status" value="1"/>
</dbReference>
<evidence type="ECO:0000259" key="2">
    <source>
        <dbReference type="PROSITE" id="PS51397"/>
    </source>
</evidence>
<dbReference type="PANTHER" id="PTHR47795">
    <property type="entry name" value="UBIQUITIN AND WLM DOMAIN-CONTAINING METALLOPROTEASE SPCC1442.07C"/>
    <property type="match status" value="1"/>
</dbReference>
<keyword evidence="3" id="KW-0378">Hydrolase</keyword>
<dbReference type="PANTHER" id="PTHR47795:SF1">
    <property type="entry name" value="DNA-DEPENDENT METALLOPROTEASE WSS1 HOMOLOG 2"/>
    <property type="match status" value="1"/>
</dbReference>
<evidence type="ECO:0000313" key="4">
    <source>
        <dbReference type="Proteomes" id="UP000009058"/>
    </source>
</evidence>
<keyword evidence="3" id="KW-0645">Protease</keyword>
<dbReference type="RefSeq" id="XP_003709211.1">
    <property type="nucleotide sequence ID" value="XM_003709163.1"/>
</dbReference>
<keyword evidence="4" id="KW-1185">Reference proteome</keyword>